<proteinExistence type="predicted"/>
<dbReference type="CDD" id="cd11717">
    <property type="entry name" value="THUMP_THUMPD1_like"/>
    <property type="match status" value="1"/>
</dbReference>
<evidence type="ECO:0000256" key="1">
    <source>
        <dbReference type="SAM" id="Coils"/>
    </source>
</evidence>
<dbReference type="PANTHER" id="PTHR13452">
    <property type="entry name" value="THUMP DOMAIN CONTAINING PROTEIN 1-RELATED"/>
    <property type="match status" value="1"/>
</dbReference>
<dbReference type="GO" id="GO:0006400">
    <property type="term" value="P:tRNA modification"/>
    <property type="evidence" value="ECO:0007669"/>
    <property type="project" value="InterPro"/>
</dbReference>
<dbReference type="Gene3D" id="3.30.2300.10">
    <property type="entry name" value="THUMP superfamily"/>
    <property type="match status" value="1"/>
</dbReference>
<reference evidence="2 3" key="1">
    <citation type="submission" date="2008-07" db="EMBL/GenBank/DDBJ databases">
        <authorList>
            <person name="El-Sayed N."/>
            <person name="Caler E."/>
            <person name="Inman J."/>
            <person name="Amedeo P."/>
            <person name="Hass B."/>
            <person name="Wortman J."/>
        </authorList>
    </citation>
    <scope>NUCLEOTIDE SEQUENCE [LARGE SCALE GENOMIC DNA]</scope>
    <source>
        <strain evidence="3">ATCC 50983 / TXsc</strain>
    </source>
</reference>
<dbReference type="OMA" id="ICSELIW"/>
<dbReference type="RefSeq" id="XP_002773402.1">
    <property type="nucleotide sequence ID" value="XM_002773356.1"/>
</dbReference>
<name>C5LD86_PERM5</name>
<dbReference type="GeneID" id="9050785"/>
<dbReference type="InParanoid" id="C5LD86"/>
<dbReference type="InterPro" id="IPR040183">
    <property type="entry name" value="THUMPD1-like"/>
</dbReference>
<dbReference type="PANTHER" id="PTHR13452:SF10">
    <property type="entry name" value="THUMP DOMAIN-CONTAINING PROTEIN 1"/>
    <property type="match status" value="1"/>
</dbReference>
<dbReference type="OrthoDB" id="367221at2759"/>
<evidence type="ECO:0000313" key="2">
    <source>
        <dbReference type="EMBL" id="EER05218.1"/>
    </source>
</evidence>
<feature type="coiled-coil region" evidence="1">
    <location>
        <begin position="75"/>
        <end position="102"/>
    </location>
</feature>
<protein>
    <submittedName>
        <fullName evidence="2">THUMP domain-containing protein, putative</fullName>
    </submittedName>
</protein>
<keyword evidence="3" id="KW-1185">Reference proteome</keyword>
<keyword evidence="1" id="KW-0175">Coiled coil</keyword>
<accession>C5LD86</accession>
<sequence>MPGKRGGRHYSRHDAKRRRAIEKIPLEGLDADARGVIITCNLPNRVKTATRDIIRLFELHWAAINPDADKKSTTEEGTANVSESIEAELAELKEEKNRLFRFGGDVCRGVVFIRFEAGVTMKPSEFVHSLLKSKDLTAPSNVCRISPLDIVRAPNPDSLKVMGEKFVAEHLGKESQGTETWKMEINSRNMSNMKRQMVLDLVSPFVDDDKHAVSIVGAELTLLVEVNQLLCGMSLCREFESLNKYHVGKCLGYGSDDEKDDVNGDDKE</sequence>
<dbReference type="AlphaFoldDB" id="C5LD86"/>
<dbReference type="SUPFAM" id="SSF143437">
    <property type="entry name" value="THUMP domain-like"/>
    <property type="match status" value="1"/>
</dbReference>
<dbReference type="Proteomes" id="UP000007800">
    <property type="component" value="Unassembled WGS sequence"/>
</dbReference>
<gene>
    <name evidence="2" type="ORF">Pmar_PMAR027856</name>
</gene>
<evidence type="ECO:0000313" key="3">
    <source>
        <dbReference type="Proteomes" id="UP000007800"/>
    </source>
</evidence>
<dbReference type="EMBL" id="GG680969">
    <property type="protein sequence ID" value="EER05218.1"/>
    <property type="molecule type" value="Genomic_DNA"/>
</dbReference>
<organism evidence="3">
    <name type="scientific">Perkinsus marinus (strain ATCC 50983 / TXsc)</name>
    <dbReference type="NCBI Taxonomy" id="423536"/>
    <lineage>
        <taxon>Eukaryota</taxon>
        <taxon>Sar</taxon>
        <taxon>Alveolata</taxon>
        <taxon>Perkinsozoa</taxon>
        <taxon>Perkinsea</taxon>
        <taxon>Perkinsida</taxon>
        <taxon>Perkinsidae</taxon>
        <taxon>Perkinsus</taxon>
    </lineage>
</organism>
<dbReference type="GO" id="GO:0003723">
    <property type="term" value="F:RNA binding"/>
    <property type="evidence" value="ECO:0007669"/>
    <property type="project" value="InterPro"/>
</dbReference>